<name>A0A8T0SUW2_PANVG</name>
<evidence type="ECO:0000313" key="2">
    <source>
        <dbReference type="EMBL" id="KAG2600865.1"/>
    </source>
</evidence>
<protein>
    <submittedName>
        <fullName evidence="2">Uncharacterized protein</fullName>
    </submittedName>
</protein>
<comment type="caution">
    <text evidence="2">The sequence shown here is derived from an EMBL/GenBank/DDBJ whole genome shotgun (WGS) entry which is preliminary data.</text>
</comment>
<accession>A0A8T0SUW2</accession>
<dbReference type="EMBL" id="CM029045">
    <property type="protein sequence ID" value="KAG2600865.1"/>
    <property type="molecule type" value="Genomic_DNA"/>
</dbReference>
<proteinExistence type="predicted"/>
<evidence type="ECO:0000256" key="1">
    <source>
        <dbReference type="SAM" id="MobiDB-lite"/>
    </source>
</evidence>
<organism evidence="2 3">
    <name type="scientific">Panicum virgatum</name>
    <name type="common">Blackwell switchgrass</name>
    <dbReference type="NCBI Taxonomy" id="38727"/>
    <lineage>
        <taxon>Eukaryota</taxon>
        <taxon>Viridiplantae</taxon>
        <taxon>Streptophyta</taxon>
        <taxon>Embryophyta</taxon>
        <taxon>Tracheophyta</taxon>
        <taxon>Spermatophyta</taxon>
        <taxon>Magnoliopsida</taxon>
        <taxon>Liliopsida</taxon>
        <taxon>Poales</taxon>
        <taxon>Poaceae</taxon>
        <taxon>PACMAD clade</taxon>
        <taxon>Panicoideae</taxon>
        <taxon>Panicodae</taxon>
        <taxon>Paniceae</taxon>
        <taxon>Panicinae</taxon>
        <taxon>Panicum</taxon>
        <taxon>Panicum sect. Hiantes</taxon>
    </lineage>
</organism>
<evidence type="ECO:0000313" key="3">
    <source>
        <dbReference type="Proteomes" id="UP000823388"/>
    </source>
</evidence>
<feature type="region of interest" description="Disordered" evidence="1">
    <location>
        <begin position="1"/>
        <end position="53"/>
    </location>
</feature>
<gene>
    <name evidence="2" type="ORF">PVAP13_5KG551807</name>
</gene>
<dbReference type="Proteomes" id="UP000823388">
    <property type="component" value="Chromosome 5K"/>
</dbReference>
<dbReference type="AlphaFoldDB" id="A0A8T0SUW2"/>
<reference evidence="2" key="1">
    <citation type="submission" date="2020-05" db="EMBL/GenBank/DDBJ databases">
        <title>WGS assembly of Panicum virgatum.</title>
        <authorList>
            <person name="Lovell J.T."/>
            <person name="Jenkins J."/>
            <person name="Shu S."/>
            <person name="Juenger T.E."/>
            <person name="Schmutz J."/>
        </authorList>
    </citation>
    <scope>NUCLEOTIDE SEQUENCE</scope>
    <source>
        <strain evidence="2">AP13</strain>
    </source>
</reference>
<sequence length="107" mass="11511">MTATKPFGKQVDRGDVFPWAEEENRRPERGGRGPGGMAERCKPETCSQQGSKKPVHAAESFLVQVRPFRVCVPPGSGSGSGSGMDSDARVAPGLDFVHRSPLPLDEF</sequence>
<feature type="compositionally biased region" description="Basic and acidic residues" evidence="1">
    <location>
        <begin position="22"/>
        <end position="31"/>
    </location>
</feature>
<keyword evidence="3" id="KW-1185">Reference proteome</keyword>